<comment type="subcellular location">
    <subcellularLocation>
        <location evidence="1">Membrane</location>
        <topology evidence="1">Multi-pass membrane protein</topology>
    </subcellularLocation>
</comment>
<feature type="transmembrane region" description="Helical" evidence="6">
    <location>
        <begin position="43"/>
        <end position="62"/>
    </location>
</feature>
<dbReference type="GO" id="GO:0016020">
    <property type="term" value="C:membrane"/>
    <property type="evidence" value="ECO:0007669"/>
    <property type="project" value="UniProtKB-SubCell"/>
</dbReference>
<dbReference type="AlphaFoldDB" id="A0AAV5VT83"/>
<dbReference type="PANTHER" id="PTHR22945:SF40">
    <property type="entry name" value="SERPENTINE RECEPTOR, CLASS D (DELTA)-RELATED"/>
    <property type="match status" value="1"/>
</dbReference>
<feature type="transmembrane region" description="Helical" evidence="6">
    <location>
        <begin position="95"/>
        <end position="117"/>
    </location>
</feature>
<evidence type="ECO:0000256" key="5">
    <source>
        <dbReference type="ARBA" id="ARBA00023136"/>
    </source>
</evidence>
<dbReference type="Proteomes" id="UP001432322">
    <property type="component" value="Unassembled WGS sequence"/>
</dbReference>
<dbReference type="InterPro" id="IPR019421">
    <property type="entry name" value="7TM_GPCR_serpentine_rcpt_Srd"/>
</dbReference>
<dbReference type="InterPro" id="IPR050920">
    <property type="entry name" value="Nematode_rcpt-like_delta"/>
</dbReference>
<keyword evidence="8" id="KW-1185">Reference proteome</keyword>
<accession>A0AAV5VT83</accession>
<name>A0AAV5VT83_9BILA</name>
<evidence type="ECO:0008006" key="9">
    <source>
        <dbReference type="Google" id="ProtNLM"/>
    </source>
</evidence>
<evidence type="ECO:0000256" key="2">
    <source>
        <dbReference type="ARBA" id="ARBA00009166"/>
    </source>
</evidence>
<evidence type="ECO:0000256" key="6">
    <source>
        <dbReference type="SAM" id="Phobius"/>
    </source>
</evidence>
<gene>
    <name evidence="7" type="ORF">PFISCL1PPCAC_14012</name>
</gene>
<evidence type="ECO:0000256" key="4">
    <source>
        <dbReference type="ARBA" id="ARBA00022989"/>
    </source>
</evidence>
<organism evidence="7 8">
    <name type="scientific">Pristionchus fissidentatus</name>
    <dbReference type="NCBI Taxonomy" id="1538716"/>
    <lineage>
        <taxon>Eukaryota</taxon>
        <taxon>Metazoa</taxon>
        <taxon>Ecdysozoa</taxon>
        <taxon>Nematoda</taxon>
        <taxon>Chromadorea</taxon>
        <taxon>Rhabditida</taxon>
        <taxon>Rhabditina</taxon>
        <taxon>Diplogasteromorpha</taxon>
        <taxon>Diplogasteroidea</taxon>
        <taxon>Neodiplogasteridae</taxon>
        <taxon>Pristionchus</taxon>
    </lineage>
</organism>
<proteinExistence type="inferred from homology"/>
<keyword evidence="5 6" id="KW-0472">Membrane</keyword>
<keyword evidence="4 6" id="KW-1133">Transmembrane helix</keyword>
<keyword evidence="3 6" id="KW-0812">Transmembrane</keyword>
<reference evidence="7" key="1">
    <citation type="submission" date="2023-10" db="EMBL/GenBank/DDBJ databases">
        <title>Genome assembly of Pristionchus species.</title>
        <authorList>
            <person name="Yoshida K."/>
            <person name="Sommer R.J."/>
        </authorList>
    </citation>
    <scope>NUCLEOTIDE SEQUENCE</scope>
    <source>
        <strain evidence="7">RS5133</strain>
    </source>
</reference>
<protein>
    <recommendedName>
        <fullName evidence="9">G protein-coupled receptor</fullName>
    </recommendedName>
</protein>
<sequence length="235" mass="26727">MLSVKVVIILFSTVYTVVILIINCFLFFIMLFYTPKSFANFGIVMKFQVIVDIFTIIAAFTATNRTIILDNSIIYISHGPCGWISSSVCYLSHGLMIMGGSMMLYIIVVSFVVRFRIVQNCPLSDRSIACSLGAVTLPLPTIGLMNRWYDTNNNFKALFLHSKSDDSLILKILKDLLPNYETRGEIIYGVEDIRSVSMLIVLAHMFFRTYPTLLCYSQTSVYDSSLYRCEETRTE</sequence>
<evidence type="ECO:0000313" key="7">
    <source>
        <dbReference type="EMBL" id="GMT22715.1"/>
    </source>
</evidence>
<comment type="caution">
    <text evidence="7">The sequence shown here is derived from an EMBL/GenBank/DDBJ whole genome shotgun (WGS) entry which is preliminary data.</text>
</comment>
<dbReference type="Pfam" id="PF10317">
    <property type="entry name" value="7TM_GPCR_Srd"/>
    <property type="match status" value="1"/>
</dbReference>
<dbReference type="PANTHER" id="PTHR22945">
    <property type="entry name" value="SERPENTINE RECEPTOR, CLASS D DELTA"/>
    <property type="match status" value="1"/>
</dbReference>
<evidence type="ECO:0000256" key="3">
    <source>
        <dbReference type="ARBA" id="ARBA00022692"/>
    </source>
</evidence>
<comment type="similarity">
    <text evidence="2">Belongs to the nematode receptor-like protein srd family.</text>
</comment>
<dbReference type="EMBL" id="BTSY01000004">
    <property type="protein sequence ID" value="GMT22715.1"/>
    <property type="molecule type" value="Genomic_DNA"/>
</dbReference>
<evidence type="ECO:0000313" key="8">
    <source>
        <dbReference type="Proteomes" id="UP001432322"/>
    </source>
</evidence>
<evidence type="ECO:0000256" key="1">
    <source>
        <dbReference type="ARBA" id="ARBA00004141"/>
    </source>
</evidence>
<feature type="transmembrane region" description="Helical" evidence="6">
    <location>
        <begin position="6"/>
        <end position="31"/>
    </location>
</feature>